<name>A0A6N6N6Z9_9BACT</name>
<gene>
    <name evidence="2" type="ORF">F8A88_05390</name>
</gene>
<feature type="region of interest" description="Disordered" evidence="1">
    <location>
        <begin position="186"/>
        <end position="238"/>
    </location>
</feature>
<evidence type="ECO:0008006" key="4">
    <source>
        <dbReference type="Google" id="ProtNLM"/>
    </source>
</evidence>
<feature type="compositionally biased region" description="Polar residues" evidence="1">
    <location>
        <begin position="27"/>
        <end position="46"/>
    </location>
</feature>
<proteinExistence type="predicted"/>
<feature type="compositionally biased region" description="Basic and acidic residues" evidence="1">
    <location>
        <begin position="78"/>
        <end position="102"/>
    </location>
</feature>
<dbReference type="Pfam" id="PF12118">
    <property type="entry name" value="SprA-related"/>
    <property type="match status" value="1"/>
</dbReference>
<dbReference type="RefSeq" id="WP_151150046.1">
    <property type="nucleotide sequence ID" value="NZ_WAIE01000001.1"/>
</dbReference>
<sequence length="258" mass="27972">MRMFTSINNFTASLAGTLFNSLETLHSSPRPIQTASQEAATRQTSPKSDEQGPEYSSAATMTDAQKDTPSLKVATSGKTEDRQDKKDNETSPKNESVPKSEQELTLEQKQIVRELQQRDQEVRSHEQAHISAGGPHVHGGASYSYEDGPDGKQYATGGSVNIDTSPVPGNPEATLEKAQIVRKAALAPATPSAQDQKVASEATQMESEARQDITEDKNREEKTEQNGPDAPNQRFARAAQAYSFSELQLPGSFLSSCC</sequence>
<comment type="caution">
    <text evidence="2">The sequence shown here is derived from an EMBL/GenBank/DDBJ whole genome shotgun (WGS) entry which is preliminary data.</text>
</comment>
<feature type="compositionally biased region" description="Polar residues" evidence="1">
    <location>
        <begin position="191"/>
        <end position="206"/>
    </location>
</feature>
<protein>
    <recommendedName>
        <fullName evidence="4">Catalase</fullName>
    </recommendedName>
</protein>
<feature type="region of interest" description="Disordered" evidence="1">
    <location>
        <begin position="27"/>
        <end position="174"/>
    </location>
</feature>
<evidence type="ECO:0000256" key="1">
    <source>
        <dbReference type="SAM" id="MobiDB-lite"/>
    </source>
</evidence>
<feature type="compositionally biased region" description="Basic and acidic residues" evidence="1">
    <location>
        <begin position="207"/>
        <end position="224"/>
    </location>
</feature>
<organism evidence="2 3">
    <name type="scientific">Pseudodesulfovibrio senegalensis</name>
    <dbReference type="NCBI Taxonomy" id="1721087"/>
    <lineage>
        <taxon>Bacteria</taxon>
        <taxon>Pseudomonadati</taxon>
        <taxon>Thermodesulfobacteriota</taxon>
        <taxon>Desulfovibrionia</taxon>
        <taxon>Desulfovibrionales</taxon>
        <taxon>Desulfovibrionaceae</taxon>
    </lineage>
</organism>
<dbReference type="InterPro" id="IPR021973">
    <property type="entry name" value="SprA-related"/>
</dbReference>
<accession>A0A6N6N6Z9</accession>
<keyword evidence="3" id="KW-1185">Reference proteome</keyword>
<evidence type="ECO:0000313" key="3">
    <source>
        <dbReference type="Proteomes" id="UP000438699"/>
    </source>
</evidence>
<dbReference type="Proteomes" id="UP000438699">
    <property type="component" value="Unassembled WGS sequence"/>
</dbReference>
<evidence type="ECO:0000313" key="2">
    <source>
        <dbReference type="EMBL" id="KAB1443673.1"/>
    </source>
</evidence>
<dbReference type="AlphaFoldDB" id="A0A6N6N6Z9"/>
<feature type="compositionally biased region" description="Basic and acidic residues" evidence="1">
    <location>
        <begin position="110"/>
        <end position="128"/>
    </location>
</feature>
<reference evidence="2 3" key="1">
    <citation type="journal article" date="2017" name="Int. J. Syst. Evol. Microbiol.">
        <title>Desulfovibrio senegalensis sp. nov., a mesophilic sulfate reducer isolated from marine sediment.</title>
        <authorList>
            <person name="Thioye A."/>
            <person name="Gam Z.B.A."/>
            <person name="Mbengue M."/>
            <person name="Cayol J.L."/>
            <person name="Joseph-Bartoli M."/>
            <person name="Toure-Kane C."/>
            <person name="Labat M."/>
        </authorList>
    </citation>
    <scope>NUCLEOTIDE SEQUENCE [LARGE SCALE GENOMIC DNA]</scope>
    <source>
        <strain evidence="2 3">DSM 101509</strain>
    </source>
</reference>
<dbReference type="OrthoDB" id="9812722at2"/>
<dbReference type="EMBL" id="WAIE01000001">
    <property type="protein sequence ID" value="KAB1443673.1"/>
    <property type="molecule type" value="Genomic_DNA"/>
</dbReference>